<evidence type="ECO:0000256" key="8">
    <source>
        <dbReference type="PROSITE-ProRule" id="PRU00339"/>
    </source>
</evidence>
<evidence type="ECO:0000256" key="5">
    <source>
        <dbReference type="ARBA" id="ARBA00022771"/>
    </source>
</evidence>
<keyword evidence="6" id="KW-0862">Zinc</keyword>
<dbReference type="EMBL" id="JAIWYP010000010">
    <property type="protein sequence ID" value="KAH3753747.1"/>
    <property type="molecule type" value="Genomic_DNA"/>
</dbReference>
<evidence type="ECO:0000259" key="9">
    <source>
        <dbReference type="PROSITE" id="PS50280"/>
    </source>
</evidence>
<dbReference type="PANTHER" id="PTHR46402:SF2">
    <property type="entry name" value="HISTONE-LYSINE N-TRIMETHYLTRANSFERASE SMYD5"/>
    <property type="match status" value="1"/>
</dbReference>
<feature type="domain" description="SET" evidence="9">
    <location>
        <begin position="287"/>
        <end position="630"/>
    </location>
</feature>
<evidence type="ECO:0000259" key="10">
    <source>
        <dbReference type="PROSITE" id="PS50865"/>
    </source>
</evidence>
<dbReference type="Gene3D" id="2.170.270.10">
    <property type="entry name" value="SET domain"/>
    <property type="match status" value="1"/>
</dbReference>
<sequence length="713" mass="81177">MTTDYLERGLHEFEHGNFKTAKEHFTQIIDKADDSDDISETLKRRAVCWHELGHYNDAIDDANRIIKLDPKSTSGYAICGNALTKLGKFEDALNVFRLGLKIDSNDPDIKNGLKGMQMDIMEGFEKNSKEGTYDAVKMSSQEPYPGDYELEILEREIMCKWGLNEFPALDLTIPDTQKAMREYQNAIQLKKAGNDKHALEKLRMALRYDPADFTLRGEIASLLHEMGEHREAFQHVQCIPGDFRLPKYWKIGGKILSALELPVHAEAWLRSGSKADKTDVEMPLLFQNIRVKRLYGPLTEGTKVNVVFTQYGRSIQAAEDIKHGDACFRDKAAVLAQTLDTIHVPACNHCAKCLMRAEDYFGKDVLARDAELRKIVHRHWPVRPTIECKGCGTQTIYCSTECRDESWSMYHQVLCTSVNPAVEQLHAVAAQYKTLARDNRCWKGLWNASYSPFVLAKIWASVICLAHNLATQEGRQMPTAADWTMAKSPFRKFIAYGSTSVIGVIPKMVQIMQEVFDNAHLPAHFRYKITNKEFDGRYYQASCNVQAFSDPAPPFSIFMRNMARDGKRDVVMPYTRAEPEDALFAGMFPLHACLNHSCDNNVEVLDGHPGVSVKARRQIKKGEELCTTYINTRMPRKERRAWLYRGYNFWCQCPRCKYEGDGPDKCTECGKVAKDDGRDKYPGCGKCHLAWYCSTGCQKAAWKKGHKRICKKC</sequence>
<feature type="repeat" description="TPR" evidence="8">
    <location>
        <begin position="73"/>
        <end position="106"/>
    </location>
</feature>
<evidence type="ECO:0000256" key="2">
    <source>
        <dbReference type="ARBA" id="ARBA00022679"/>
    </source>
</evidence>
<dbReference type="AlphaFoldDB" id="A0A9D4IBA7"/>
<keyword evidence="5 7" id="KW-0863">Zinc-finger</keyword>
<dbReference type="GO" id="GO:0045814">
    <property type="term" value="P:negative regulation of gene expression, epigenetic"/>
    <property type="evidence" value="ECO:0007669"/>
    <property type="project" value="TreeGrafter"/>
</dbReference>
<dbReference type="InterPro" id="IPR011990">
    <property type="entry name" value="TPR-like_helical_dom_sf"/>
</dbReference>
<evidence type="ECO:0000256" key="3">
    <source>
        <dbReference type="ARBA" id="ARBA00022691"/>
    </source>
</evidence>
<dbReference type="Pfam" id="PF00856">
    <property type="entry name" value="SET"/>
    <property type="match status" value="1"/>
</dbReference>
<dbReference type="Gene3D" id="6.10.140.2220">
    <property type="match status" value="1"/>
</dbReference>
<dbReference type="Proteomes" id="UP000828390">
    <property type="component" value="Unassembled WGS sequence"/>
</dbReference>
<dbReference type="SUPFAM" id="SSF82199">
    <property type="entry name" value="SET domain"/>
    <property type="match status" value="1"/>
</dbReference>
<proteinExistence type="predicted"/>
<comment type="caution">
    <text evidence="11">The sequence shown here is derived from an EMBL/GenBank/DDBJ whole genome shotgun (WGS) entry which is preliminary data.</text>
</comment>
<dbReference type="InterPro" id="IPR046341">
    <property type="entry name" value="SET_dom_sf"/>
</dbReference>
<evidence type="ECO:0000313" key="12">
    <source>
        <dbReference type="Proteomes" id="UP000828390"/>
    </source>
</evidence>
<dbReference type="GO" id="GO:0042799">
    <property type="term" value="F:histone H4K20 methyltransferase activity"/>
    <property type="evidence" value="ECO:0007669"/>
    <property type="project" value="TreeGrafter"/>
</dbReference>
<evidence type="ECO:0000256" key="7">
    <source>
        <dbReference type="PROSITE-ProRule" id="PRU00134"/>
    </source>
</evidence>
<dbReference type="GO" id="GO:0032259">
    <property type="term" value="P:methylation"/>
    <property type="evidence" value="ECO:0007669"/>
    <property type="project" value="UniProtKB-KW"/>
</dbReference>
<keyword evidence="3" id="KW-0949">S-adenosyl-L-methionine</keyword>
<dbReference type="InterPro" id="IPR002893">
    <property type="entry name" value="Znf_MYND"/>
</dbReference>
<reference evidence="11" key="2">
    <citation type="submission" date="2020-11" db="EMBL/GenBank/DDBJ databases">
        <authorList>
            <person name="McCartney M.A."/>
            <person name="Auch B."/>
            <person name="Kono T."/>
            <person name="Mallez S."/>
            <person name="Becker A."/>
            <person name="Gohl D.M."/>
            <person name="Silverstein K.A.T."/>
            <person name="Koren S."/>
            <person name="Bechman K.B."/>
            <person name="Herman A."/>
            <person name="Abrahante J.E."/>
            <person name="Garbe J."/>
        </authorList>
    </citation>
    <scope>NUCLEOTIDE SEQUENCE</scope>
    <source>
        <strain evidence="11">Duluth1</strain>
        <tissue evidence="11">Whole animal</tissue>
    </source>
</reference>
<dbReference type="CDD" id="cd20071">
    <property type="entry name" value="SET_SMYD"/>
    <property type="match status" value="1"/>
</dbReference>
<evidence type="ECO:0000256" key="6">
    <source>
        <dbReference type="ARBA" id="ARBA00022833"/>
    </source>
</evidence>
<protein>
    <submittedName>
        <fullName evidence="11">Uncharacterized protein</fullName>
    </submittedName>
</protein>
<dbReference type="PROSITE" id="PS50005">
    <property type="entry name" value="TPR"/>
    <property type="match status" value="2"/>
</dbReference>
<keyword evidence="4" id="KW-0479">Metal-binding</keyword>
<organism evidence="11 12">
    <name type="scientific">Dreissena polymorpha</name>
    <name type="common">Zebra mussel</name>
    <name type="synonym">Mytilus polymorpha</name>
    <dbReference type="NCBI Taxonomy" id="45954"/>
    <lineage>
        <taxon>Eukaryota</taxon>
        <taxon>Metazoa</taxon>
        <taxon>Spiralia</taxon>
        <taxon>Lophotrochozoa</taxon>
        <taxon>Mollusca</taxon>
        <taxon>Bivalvia</taxon>
        <taxon>Autobranchia</taxon>
        <taxon>Heteroconchia</taxon>
        <taxon>Euheterodonta</taxon>
        <taxon>Imparidentia</taxon>
        <taxon>Neoheterodontei</taxon>
        <taxon>Myida</taxon>
        <taxon>Dreissenoidea</taxon>
        <taxon>Dreissenidae</taxon>
        <taxon>Dreissena</taxon>
    </lineage>
</organism>
<evidence type="ECO:0000313" key="11">
    <source>
        <dbReference type="EMBL" id="KAH3753747.1"/>
    </source>
</evidence>
<dbReference type="InterPro" id="IPR019734">
    <property type="entry name" value="TPR_rpt"/>
</dbReference>
<dbReference type="PROSITE" id="PS50865">
    <property type="entry name" value="ZF_MYND_2"/>
    <property type="match status" value="1"/>
</dbReference>
<feature type="repeat" description="TPR" evidence="8">
    <location>
        <begin position="39"/>
        <end position="72"/>
    </location>
</feature>
<dbReference type="SUPFAM" id="SSF144232">
    <property type="entry name" value="HIT/MYND zinc finger-like"/>
    <property type="match status" value="1"/>
</dbReference>
<dbReference type="PROSITE" id="PS01360">
    <property type="entry name" value="ZF_MYND_1"/>
    <property type="match status" value="1"/>
</dbReference>
<dbReference type="InterPro" id="IPR001214">
    <property type="entry name" value="SET_dom"/>
</dbReference>
<evidence type="ECO:0000256" key="4">
    <source>
        <dbReference type="ARBA" id="ARBA00022723"/>
    </source>
</evidence>
<name>A0A9D4IBA7_DREPO</name>
<accession>A0A9D4IBA7</accession>
<reference evidence="11" key="1">
    <citation type="journal article" date="2019" name="bioRxiv">
        <title>The Genome of the Zebra Mussel, Dreissena polymorpha: A Resource for Invasive Species Research.</title>
        <authorList>
            <person name="McCartney M.A."/>
            <person name="Auch B."/>
            <person name="Kono T."/>
            <person name="Mallez S."/>
            <person name="Zhang Y."/>
            <person name="Obille A."/>
            <person name="Becker A."/>
            <person name="Abrahante J.E."/>
            <person name="Garbe J."/>
            <person name="Badalamenti J.P."/>
            <person name="Herman A."/>
            <person name="Mangelson H."/>
            <person name="Liachko I."/>
            <person name="Sullivan S."/>
            <person name="Sone E.D."/>
            <person name="Koren S."/>
            <person name="Silverstein K.A.T."/>
            <person name="Beckman K.B."/>
            <person name="Gohl D.M."/>
        </authorList>
    </citation>
    <scope>NUCLEOTIDE SEQUENCE</scope>
    <source>
        <strain evidence="11">Duluth1</strain>
        <tissue evidence="11">Whole animal</tissue>
    </source>
</reference>
<dbReference type="GO" id="GO:0008270">
    <property type="term" value="F:zinc ion binding"/>
    <property type="evidence" value="ECO:0007669"/>
    <property type="project" value="UniProtKB-KW"/>
</dbReference>
<dbReference type="Pfam" id="PF01753">
    <property type="entry name" value="zf-MYND"/>
    <property type="match status" value="1"/>
</dbReference>
<evidence type="ECO:0000256" key="1">
    <source>
        <dbReference type="ARBA" id="ARBA00022603"/>
    </source>
</evidence>
<keyword evidence="8" id="KW-0802">TPR repeat</keyword>
<dbReference type="SUPFAM" id="SSF48452">
    <property type="entry name" value="TPR-like"/>
    <property type="match status" value="2"/>
</dbReference>
<gene>
    <name evidence="11" type="ORF">DPMN_188396</name>
</gene>
<keyword evidence="12" id="KW-1185">Reference proteome</keyword>
<keyword evidence="1" id="KW-0489">Methyltransferase</keyword>
<dbReference type="PANTHER" id="PTHR46402">
    <property type="entry name" value="SET AND MYND DOMAIN-CONTAINING PROTEIN 5"/>
    <property type="match status" value="1"/>
</dbReference>
<feature type="domain" description="MYND-type" evidence="10">
    <location>
        <begin position="666"/>
        <end position="710"/>
    </location>
</feature>
<dbReference type="Gene3D" id="1.25.40.10">
    <property type="entry name" value="Tetratricopeptide repeat domain"/>
    <property type="match status" value="1"/>
</dbReference>
<keyword evidence="2" id="KW-0808">Transferase</keyword>
<dbReference type="PROSITE" id="PS50280">
    <property type="entry name" value="SET"/>
    <property type="match status" value="1"/>
</dbReference>
<dbReference type="SMART" id="SM00028">
    <property type="entry name" value="TPR"/>
    <property type="match status" value="4"/>
</dbReference>